<dbReference type="PROSITE" id="PS01124">
    <property type="entry name" value="HTH_ARAC_FAMILY_2"/>
    <property type="match status" value="1"/>
</dbReference>
<dbReference type="InterPro" id="IPR009057">
    <property type="entry name" value="Homeodomain-like_sf"/>
</dbReference>
<protein>
    <submittedName>
        <fullName evidence="1">Transcriptional regulator, AraC family</fullName>
    </submittedName>
</protein>
<dbReference type="GO" id="GO:0003700">
    <property type="term" value="F:DNA-binding transcription factor activity"/>
    <property type="evidence" value="ECO:0007669"/>
    <property type="project" value="InterPro"/>
</dbReference>
<dbReference type="InterPro" id="IPR018062">
    <property type="entry name" value="HTH_AraC-typ_CS"/>
</dbReference>
<dbReference type="PANTHER" id="PTHR46796:SF6">
    <property type="entry name" value="ARAC SUBFAMILY"/>
    <property type="match status" value="1"/>
</dbReference>
<dbReference type="GO" id="GO:0043565">
    <property type="term" value="F:sequence-specific DNA binding"/>
    <property type="evidence" value="ECO:0007669"/>
    <property type="project" value="InterPro"/>
</dbReference>
<sequence length="321" mass="35772">MFQQVCSTHDIDTWSRSLQGVCGLFETQPAHEHSLFIGDLRYRDFAELRLARIRTNAARLLYRAPGGDRLDDRYCFLVMQTYGRSRIRQDGETTELSPGSLALIDPTRSCEILPQGLMEHASLHLERSRVCRSLRGAARSFGKIGAGSVSARLLRGLVEQLADSTLPAHATCGEEGAALQEALLQLLAPAWKAARPHGEADAEAGTPAAALRERACRLIDECLPDPCLGPKLVARQLGTSLRQLHRLFEESDESVSRYILHRRLERAASNLGDPALTSRSITELAYRWGFTDSTHFSRIFKRRYDCSPRQYRSRALAVAAV</sequence>
<organism evidence="1 2">
    <name type="scientific">Lysobacter enzymogenes</name>
    <dbReference type="NCBI Taxonomy" id="69"/>
    <lineage>
        <taxon>Bacteria</taxon>
        <taxon>Pseudomonadati</taxon>
        <taxon>Pseudomonadota</taxon>
        <taxon>Gammaproteobacteria</taxon>
        <taxon>Lysobacterales</taxon>
        <taxon>Lysobacteraceae</taxon>
        <taxon>Lysobacter</taxon>
    </lineage>
</organism>
<evidence type="ECO:0000313" key="1">
    <source>
        <dbReference type="EMBL" id="ALN60647.1"/>
    </source>
</evidence>
<dbReference type="Pfam" id="PF12833">
    <property type="entry name" value="HTH_18"/>
    <property type="match status" value="1"/>
</dbReference>
<dbReference type="SUPFAM" id="SSF46689">
    <property type="entry name" value="Homeodomain-like"/>
    <property type="match status" value="1"/>
</dbReference>
<dbReference type="Proteomes" id="UP000061569">
    <property type="component" value="Chromosome"/>
</dbReference>
<dbReference type="OrthoDB" id="9783876at2"/>
<dbReference type="InterPro" id="IPR020449">
    <property type="entry name" value="Tscrpt_reg_AraC-type_HTH"/>
</dbReference>
<accession>A0A0S2DPV3</accession>
<dbReference type="PRINTS" id="PR00032">
    <property type="entry name" value="HTHARAC"/>
</dbReference>
<dbReference type="PATRIC" id="fig|69.6.peg.5224"/>
<dbReference type="PANTHER" id="PTHR46796">
    <property type="entry name" value="HTH-TYPE TRANSCRIPTIONAL ACTIVATOR RHAS-RELATED"/>
    <property type="match status" value="1"/>
</dbReference>
<dbReference type="InterPro" id="IPR035418">
    <property type="entry name" value="AraC-bd_2"/>
</dbReference>
<dbReference type="KEGG" id="lez:GLE_5306"/>
<name>A0A0S2DPV3_LYSEN</name>
<proteinExistence type="predicted"/>
<dbReference type="SMART" id="SM00342">
    <property type="entry name" value="HTH_ARAC"/>
    <property type="match status" value="1"/>
</dbReference>
<dbReference type="EMBL" id="CP013140">
    <property type="protein sequence ID" value="ALN60647.1"/>
    <property type="molecule type" value="Genomic_DNA"/>
</dbReference>
<dbReference type="AlphaFoldDB" id="A0A0S2DPV3"/>
<dbReference type="Pfam" id="PF14525">
    <property type="entry name" value="AraC_binding_2"/>
    <property type="match status" value="1"/>
</dbReference>
<evidence type="ECO:0000313" key="2">
    <source>
        <dbReference type="Proteomes" id="UP000061569"/>
    </source>
</evidence>
<dbReference type="PROSITE" id="PS00041">
    <property type="entry name" value="HTH_ARAC_FAMILY_1"/>
    <property type="match status" value="1"/>
</dbReference>
<dbReference type="NCBIfam" id="NF007243">
    <property type="entry name" value="PRK09685.1"/>
    <property type="match status" value="1"/>
</dbReference>
<dbReference type="InterPro" id="IPR050204">
    <property type="entry name" value="AraC_XylS_family_regulators"/>
</dbReference>
<dbReference type="STRING" id="69.GLE_5306"/>
<dbReference type="Gene3D" id="1.10.10.60">
    <property type="entry name" value="Homeodomain-like"/>
    <property type="match status" value="1"/>
</dbReference>
<gene>
    <name evidence="1" type="ORF">GLE_5306</name>
</gene>
<reference evidence="1 2" key="1">
    <citation type="submission" date="2015-11" db="EMBL/GenBank/DDBJ databases">
        <title>Genome sequences of Lysobacter enzymogenes strain C3 and Lysobacter antibioticus ATCC 29479.</title>
        <authorList>
            <person name="Kobayashi D.Y."/>
        </authorList>
    </citation>
    <scope>NUCLEOTIDE SEQUENCE [LARGE SCALE GENOMIC DNA]</scope>
    <source>
        <strain evidence="1 2">C3</strain>
    </source>
</reference>
<dbReference type="InterPro" id="IPR018060">
    <property type="entry name" value="HTH_AraC"/>
</dbReference>